<dbReference type="EMBL" id="JAPFCC010000001">
    <property type="protein sequence ID" value="MCW7554357.1"/>
    <property type="molecule type" value="Genomic_DNA"/>
</dbReference>
<dbReference type="InterPro" id="IPR019595">
    <property type="entry name" value="DUF2470"/>
</dbReference>
<reference evidence="2 3" key="1">
    <citation type="submission" date="2022-10" db="EMBL/GenBank/DDBJ databases">
        <title>High-quality genome sequences of two octocoral-associated bacteria, Endozoicomonas euniceicola EF212 and Endozoicomonas gorgoniicola PS125.</title>
        <authorList>
            <person name="Chiou Y.-J."/>
            <person name="Chen Y.-H."/>
        </authorList>
    </citation>
    <scope>NUCLEOTIDE SEQUENCE [LARGE SCALE GENOMIC DNA]</scope>
    <source>
        <strain evidence="2 3">PS125</strain>
    </source>
</reference>
<sequence>MNEDHVDAMVKYCVNAGIVIPEGVSPRMAGVDSEGVHLLLGDQVVRIPFPVSVEEPMAVRKALVDMARAA</sequence>
<evidence type="ECO:0000259" key="1">
    <source>
        <dbReference type="Pfam" id="PF10615"/>
    </source>
</evidence>
<gene>
    <name evidence="2" type="ORF">NX722_17365</name>
</gene>
<keyword evidence="3" id="KW-1185">Reference proteome</keyword>
<dbReference type="RefSeq" id="WP_262564101.1">
    <property type="nucleotide sequence ID" value="NZ_JAPFCC010000001.1"/>
</dbReference>
<name>A0ABT3MY97_9GAMM</name>
<protein>
    <submittedName>
        <fullName evidence="2">DUF2470 domain-containing protein</fullName>
    </submittedName>
</protein>
<dbReference type="Gene3D" id="3.20.180.10">
    <property type="entry name" value="PNP-oxidase-like"/>
    <property type="match status" value="1"/>
</dbReference>
<evidence type="ECO:0000313" key="2">
    <source>
        <dbReference type="EMBL" id="MCW7554357.1"/>
    </source>
</evidence>
<proteinExistence type="predicted"/>
<organism evidence="2 3">
    <name type="scientific">Endozoicomonas gorgoniicola</name>
    <dbReference type="NCBI Taxonomy" id="1234144"/>
    <lineage>
        <taxon>Bacteria</taxon>
        <taxon>Pseudomonadati</taxon>
        <taxon>Pseudomonadota</taxon>
        <taxon>Gammaproteobacteria</taxon>
        <taxon>Oceanospirillales</taxon>
        <taxon>Endozoicomonadaceae</taxon>
        <taxon>Endozoicomonas</taxon>
    </lineage>
</organism>
<evidence type="ECO:0000313" key="3">
    <source>
        <dbReference type="Proteomes" id="UP001209854"/>
    </source>
</evidence>
<accession>A0ABT3MY97</accession>
<feature type="domain" description="DUF2470" evidence="1">
    <location>
        <begin position="1"/>
        <end position="66"/>
    </location>
</feature>
<comment type="caution">
    <text evidence="2">The sequence shown here is derived from an EMBL/GenBank/DDBJ whole genome shotgun (WGS) entry which is preliminary data.</text>
</comment>
<dbReference type="Pfam" id="PF10615">
    <property type="entry name" value="DUF2470"/>
    <property type="match status" value="1"/>
</dbReference>
<dbReference type="InterPro" id="IPR037119">
    <property type="entry name" value="Haem_oxidase_HugZ-like_sf"/>
</dbReference>
<dbReference type="Proteomes" id="UP001209854">
    <property type="component" value="Unassembled WGS sequence"/>
</dbReference>
<dbReference type="SUPFAM" id="SSF50475">
    <property type="entry name" value="FMN-binding split barrel"/>
    <property type="match status" value="1"/>
</dbReference>